<evidence type="ECO:0000256" key="6">
    <source>
        <dbReference type="SAM" id="Phobius"/>
    </source>
</evidence>
<evidence type="ECO:0000256" key="2">
    <source>
        <dbReference type="ARBA" id="ARBA00022475"/>
    </source>
</evidence>
<feature type="transmembrane region" description="Helical" evidence="6">
    <location>
        <begin position="249"/>
        <end position="272"/>
    </location>
</feature>
<keyword evidence="2" id="KW-1003">Cell membrane</keyword>
<dbReference type="Gene3D" id="1.20.1250.20">
    <property type="entry name" value="MFS general substrate transporter like domains"/>
    <property type="match status" value="1"/>
</dbReference>
<dbReference type="OrthoDB" id="3542743at2"/>
<accession>A0A495X1Y8</accession>
<keyword evidence="9" id="KW-1185">Reference proteome</keyword>
<proteinExistence type="predicted"/>
<keyword evidence="5 6" id="KW-0472">Membrane</keyword>
<dbReference type="Pfam" id="PF07690">
    <property type="entry name" value="MFS_1"/>
    <property type="match status" value="1"/>
</dbReference>
<feature type="transmembrane region" description="Helical" evidence="6">
    <location>
        <begin position="222"/>
        <end position="243"/>
    </location>
</feature>
<gene>
    <name evidence="8" type="ORF">DFJ66_0691</name>
</gene>
<evidence type="ECO:0000256" key="4">
    <source>
        <dbReference type="ARBA" id="ARBA00022989"/>
    </source>
</evidence>
<feature type="transmembrane region" description="Helical" evidence="6">
    <location>
        <begin position="373"/>
        <end position="391"/>
    </location>
</feature>
<keyword evidence="3 6" id="KW-0812">Transmembrane</keyword>
<dbReference type="EMBL" id="RBXR01000001">
    <property type="protein sequence ID" value="RKT67516.1"/>
    <property type="molecule type" value="Genomic_DNA"/>
</dbReference>
<evidence type="ECO:0000256" key="3">
    <source>
        <dbReference type="ARBA" id="ARBA00022692"/>
    </source>
</evidence>
<feature type="transmembrane region" description="Helical" evidence="6">
    <location>
        <begin position="349"/>
        <end position="367"/>
    </location>
</feature>
<keyword evidence="4 6" id="KW-1133">Transmembrane helix</keyword>
<dbReference type="InterPro" id="IPR020846">
    <property type="entry name" value="MFS_dom"/>
</dbReference>
<evidence type="ECO:0000256" key="5">
    <source>
        <dbReference type="ARBA" id="ARBA00023136"/>
    </source>
</evidence>
<dbReference type="PANTHER" id="PTHR23513">
    <property type="entry name" value="INTEGRAL MEMBRANE EFFLUX PROTEIN-RELATED"/>
    <property type="match status" value="1"/>
</dbReference>
<reference evidence="8 9" key="1">
    <citation type="submission" date="2018-10" db="EMBL/GenBank/DDBJ databases">
        <title>Sequencing the genomes of 1000 actinobacteria strains.</title>
        <authorList>
            <person name="Klenk H.-P."/>
        </authorList>
    </citation>
    <scope>NUCLEOTIDE SEQUENCE [LARGE SCALE GENOMIC DNA]</scope>
    <source>
        <strain evidence="8 9">DSM 43911</strain>
    </source>
</reference>
<dbReference type="AlphaFoldDB" id="A0A495X1Y8"/>
<evidence type="ECO:0000313" key="8">
    <source>
        <dbReference type="EMBL" id="RKT67516.1"/>
    </source>
</evidence>
<feature type="domain" description="Major facilitator superfamily (MFS) profile" evidence="7">
    <location>
        <begin position="218"/>
        <end position="407"/>
    </location>
</feature>
<dbReference type="PROSITE" id="PS50850">
    <property type="entry name" value="MFS"/>
    <property type="match status" value="1"/>
</dbReference>
<dbReference type="SUPFAM" id="SSF103473">
    <property type="entry name" value="MFS general substrate transporter"/>
    <property type="match status" value="1"/>
</dbReference>
<dbReference type="GO" id="GO:0005886">
    <property type="term" value="C:plasma membrane"/>
    <property type="evidence" value="ECO:0007669"/>
    <property type="project" value="UniProtKB-SubCell"/>
</dbReference>
<evidence type="ECO:0000256" key="1">
    <source>
        <dbReference type="ARBA" id="ARBA00004651"/>
    </source>
</evidence>
<evidence type="ECO:0000259" key="7">
    <source>
        <dbReference type="PROSITE" id="PS50850"/>
    </source>
</evidence>
<dbReference type="GO" id="GO:0022857">
    <property type="term" value="F:transmembrane transporter activity"/>
    <property type="evidence" value="ECO:0007669"/>
    <property type="project" value="InterPro"/>
</dbReference>
<dbReference type="InterPro" id="IPR036259">
    <property type="entry name" value="MFS_trans_sf"/>
</dbReference>
<sequence>MTVMRLLGFRNLFFAQTLSLLGTQITLLALPLAALLLLDASAAQVSLLAAAEYAPILLFGLPAGAWVERMRKRPVLLVSDAARAIALGAVPVAYLLDALTLPLLFAVAFVVGLGTLFFDVAQMSYLPVLLSEDQLADGNAKLEGSRSFAQLAGPSAGGALVQLVTAPVAILVDALSYVGSFFLLLFVKGRDTATPEAERQGLGREIGEGVRFVLGHPVLRPLALADAAANFAFAAVLALQVVFAADDLHLGATAIGVVLAVGNAGGLVGAVLSGKLSERLPAGPLLIGSIVLFTVGAALLPLAWDAWTFGLGLFVVYLGVVVYNVVSVTMRQLATPERLLGRMNATLRFIEWGTLPLGAVIGGLLVAPLGIRTVLWLAAGVCALSVLPPLLSPVRSLKNHDLQEVPA</sequence>
<comment type="subcellular location">
    <subcellularLocation>
        <location evidence="1">Cell membrane</location>
        <topology evidence="1">Multi-pass membrane protein</topology>
    </subcellularLocation>
</comment>
<name>A0A495X1Y8_9PSEU</name>
<evidence type="ECO:0000313" key="9">
    <source>
        <dbReference type="Proteomes" id="UP000272729"/>
    </source>
</evidence>
<dbReference type="InterPro" id="IPR011701">
    <property type="entry name" value="MFS"/>
</dbReference>
<dbReference type="Proteomes" id="UP000272729">
    <property type="component" value="Unassembled WGS sequence"/>
</dbReference>
<feature type="transmembrane region" description="Helical" evidence="6">
    <location>
        <begin position="309"/>
        <end position="328"/>
    </location>
</feature>
<feature type="transmembrane region" description="Helical" evidence="6">
    <location>
        <begin position="164"/>
        <end position="187"/>
    </location>
</feature>
<comment type="caution">
    <text evidence="8">The sequence shown here is derived from an EMBL/GenBank/DDBJ whole genome shotgun (WGS) entry which is preliminary data.</text>
</comment>
<feature type="transmembrane region" description="Helical" evidence="6">
    <location>
        <begin position="284"/>
        <end position="303"/>
    </location>
</feature>
<dbReference type="CDD" id="cd06173">
    <property type="entry name" value="MFS_MefA_like"/>
    <property type="match status" value="1"/>
</dbReference>
<dbReference type="PANTHER" id="PTHR23513:SF6">
    <property type="entry name" value="MAJOR FACILITATOR SUPERFAMILY ASSOCIATED DOMAIN-CONTAINING PROTEIN"/>
    <property type="match status" value="1"/>
</dbReference>
<protein>
    <submittedName>
        <fullName evidence="8">Putative MFS family arabinose efflux permease</fullName>
    </submittedName>
</protein>
<organism evidence="8 9">
    <name type="scientific">Saccharothrix variisporea</name>
    <dbReference type="NCBI Taxonomy" id="543527"/>
    <lineage>
        <taxon>Bacteria</taxon>
        <taxon>Bacillati</taxon>
        <taxon>Actinomycetota</taxon>
        <taxon>Actinomycetes</taxon>
        <taxon>Pseudonocardiales</taxon>
        <taxon>Pseudonocardiaceae</taxon>
        <taxon>Saccharothrix</taxon>
    </lineage>
</organism>